<protein>
    <submittedName>
        <fullName evidence="1">Calcium binding protein 39</fullName>
    </submittedName>
</protein>
<name>A0AC11ELJ0_SHEEP</name>
<accession>A0AC11ELJ0</accession>
<reference evidence="1" key="1">
    <citation type="submission" date="2020-11" db="EMBL/GenBank/DDBJ databases">
        <authorList>
            <person name="Davenport K.M."/>
            <person name="Bickhart D.M."/>
            <person name="Smith T.P.L."/>
            <person name="Murdoch B.M."/>
            <person name="Rosen B.D."/>
        </authorList>
    </citation>
    <scope>NUCLEOTIDE SEQUENCE [LARGE SCALE GENOMIC DNA]</scope>
    <source>
        <strain evidence="1">OAR_USU_Benz2616</strain>
    </source>
</reference>
<reference evidence="1" key="2">
    <citation type="submission" date="2025-08" db="UniProtKB">
        <authorList>
            <consortium name="Ensembl"/>
        </authorList>
    </citation>
    <scope>IDENTIFICATION</scope>
</reference>
<organism evidence="1">
    <name type="scientific">Ovis aries</name>
    <name type="common">Sheep</name>
    <dbReference type="NCBI Taxonomy" id="9940"/>
    <lineage>
        <taxon>Eukaryota</taxon>
        <taxon>Metazoa</taxon>
        <taxon>Chordata</taxon>
        <taxon>Craniata</taxon>
        <taxon>Vertebrata</taxon>
        <taxon>Euteleostomi</taxon>
        <taxon>Mammalia</taxon>
        <taxon>Eutheria</taxon>
        <taxon>Laurasiatheria</taxon>
        <taxon>Artiodactyla</taxon>
        <taxon>Ruminantia</taxon>
        <taxon>Pecora</taxon>
        <taxon>Bovidae</taxon>
        <taxon>Caprinae</taxon>
        <taxon>Ovis</taxon>
    </lineage>
</organism>
<dbReference type="Ensembl" id="ENSOART00020065130.1">
    <property type="protein sequence ID" value="ENSOARP00020060134.1"/>
    <property type="gene ID" value="ENSOARG00020009580.2"/>
</dbReference>
<evidence type="ECO:0000313" key="1">
    <source>
        <dbReference type="Ensembl" id="ENSOARP00020060134.1"/>
    </source>
</evidence>
<reference evidence="1" key="3">
    <citation type="submission" date="2025-09" db="UniProtKB">
        <authorList>
            <consortium name="Ensembl"/>
        </authorList>
    </citation>
    <scope>IDENTIFICATION</scope>
</reference>
<gene>
    <name evidence="1" type="primary">CAB39</name>
</gene>
<proteinExistence type="predicted"/>
<sequence length="436" mass="50893">MVRPERSPGFGWTNLRADPACRRHPRPPVGRRRRDSKEIWKTSWARRYTADLEVPCGDLGERKVCRREQCVEGQQSRRRTKVEQAERSEAPVAAAMPFPFGKSHKSPADIVKNLKESMAVLEKQDISDKKAEKATEEVSKNLVAMKEILYGTNEKEPQTEAVAQLAQELYNSGLLSTLVADLQLIDFEGKKDVAQIFNNILRRQIGTRTPTVEYICTQQNILFMLLKGYESPEIALNCGIMLRECIRHEPLAKIILWSEQFYDFFRYVEMSTFDIASDAFATFKDLLTRHKLLSAEFLEQHYDRFFSEYEKLLHSENYVTKRQSLKLLGELLLDRHNFTIMTKYISKPENLKLMMNLLRDKSRNIQFEAFHVFKVFVANPNKTQPILDILLKNQAKLIEFLSKFQNDRTEDEQFNDEKTYLVKQIRDLKRPAQQEA</sequence>